<dbReference type="OrthoDB" id="930568at2"/>
<dbReference type="KEGG" id="est:DN752_17880"/>
<evidence type="ECO:0008006" key="3">
    <source>
        <dbReference type="Google" id="ProtNLM"/>
    </source>
</evidence>
<reference evidence="1 2" key="1">
    <citation type="submission" date="2018-06" db="EMBL/GenBank/DDBJ databases">
        <title>Echinicola strongylocentroti sp. nov., isolated from a sea urchin Strongylocentrotus intermedius.</title>
        <authorList>
            <person name="Bae S.S."/>
        </authorList>
    </citation>
    <scope>NUCLEOTIDE SEQUENCE [LARGE SCALE GENOMIC DNA]</scope>
    <source>
        <strain evidence="1 2">MEBiC08714</strain>
    </source>
</reference>
<proteinExistence type="predicted"/>
<accession>A0A2Z4IMA0</accession>
<dbReference type="RefSeq" id="WP_112785223.1">
    <property type="nucleotide sequence ID" value="NZ_CP030041.1"/>
</dbReference>
<gene>
    <name evidence="1" type="ORF">DN752_17880</name>
</gene>
<evidence type="ECO:0000313" key="1">
    <source>
        <dbReference type="EMBL" id="AWW31850.1"/>
    </source>
</evidence>
<dbReference type="EMBL" id="CP030041">
    <property type="protein sequence ID" value="AWW31850.1"/>
    <property type="molecule type" value="Genomic_DNA"/>
</dbReference>
<name>A0A2Z4IMA0_9BACT</name>
<protein>
    <recommendedName>
        <fullName evidence="3">Phage major capsid protein</fullName>
    </recommendedName>
</protein>
<evidence type="ECO:0000313" key="2">
    <source>
        <dbReference type="Proteomes" id="UP000248688"/>
    </source>
</evidence>
<organism evidence="1 2">
    <name type="scientific">Echinicola strongylocentroti</name>
    <dbReference type="NCBI Taxonomy" id="1795355"/>
    <lineage>
        <taxon>Bacteria</taxon>
        <taxon>Pseudomonadati</taxon>
        <taxon>Bacteroidota</taxon>
        <taxon>Cytophagia</taxon>
        <taxon>Cytophagales</taxon>
        <taxon>Cyclobacteriaceae</taxon>
        <taxon>Echinicola</taxon>
    </lineage>
</organism>
<keyword evidence="2" id="KW-1185">Reference proteome</keyword>
<dbReference type="AlphaFoldDB" id="A0A2Z4IMA0"/>
<dbReference type="Proteomes" id="UP000248688">
    <property type="component" value="Chromosome"/>
</dbReference>
<sequence>MPVSPATDISAIKAYIHKWDKTLINQMLNGLDIMNDLTVIRNVREPRDLYKMTVDSGARPLNLNIEHAKGGRKWTKRTLTPQRGMKIIRMIPEELRETFMSEMLDINAKEVPFANWVWAQEFAKLASEINDNFYFSKYHGDNVDAFDAGAVYSEGDLVYFNEIIYRMIDVADTTAGQSPETDPAKWEDVDNKVILDGPHEKIEYAIANEGLLTVGDGGTFDETTAYDYFHSMWAVVPEAHKNKGMVAEVSMDVAQDLAINVNSKFGSGQGIANSDIEEGKEFILKNTGGRLRVRPKTWMSNSRRVIMTMKGNMVLGTNQTSDSNKVGKVVENLHGYDAIVKWMLGFEFRDLEVLYVNDQQ</sequence>